<dbReference type="InterPro" id="IPR023271">
    <property type="entry name" value="Aquaporin-like"/>
</dbReference>
<dbReference type="Proteomes" id="UP000479710">
    <property type="component" value="Unassembled WGS sequence"/>
</dbReference>
<dbReference type="InterPro" id="IPR000425">
    <property type="entry name" value="MIP"/>
</dbReference>
<comment type="caution">
    <text evidence="6">The sequence shown here is derived from an EMBL/GenBank/DDBJ whole genome shotgun (WGS) entry which is preliminary data.</text>
</comment>
<dbReference type="OrthoDB" id="3222at2759"/>
<comment type="subcellular location">
    <subcellularLocation>
        <location evidence="1">Membrane</location>
        <topology evidence="1">Multi-pass membrane protein</topology>
    </subcellularLocation>
</comment>
<dbReference type="GO" id="GO:0015267">
    <property type="term" value="F:channel activity"/>
    <property type="evidence" value="ECO:0007669"/>
    <property type="project" value="InterPro"/>
</dbReference>
<dbReference type="SUPFAM" id="SSF81338">
    <property type="entry name" value="Aquaporin-like"/>
    <property type="match status" value="1"/>
</dbReference>
<evidence type="ECO:0000256" key="5">
    <source>
        <dbReference type="ARBA" id="ARBA00023136"/>
    </source>
</evidence>
<organism evidence="6 7">
    <name type="scientific">Oryza meyeriana var. granulata</name>
    <dbReference type="NCBI Taxonomy" id="110450"/>
    <lineage>
        <taxon>Eukaryota</taxon>
        <taxon>Viridiplantae</taxon>
        <taxon>Streptophyta</taxon>
        <taxon>Embryophyta</taxon>
        <taxon>Tracheophyta</taxon>
        <taxon>Spermatophyta</taxon>
        <taxon>Magnoliopsida</taxon>
        <taxon>Liliopsida</taxon>
        <taxon>Poales</taxon>
        <taxon>Poaceae</taxon>
        <taxon>BOP clade</taxon>
        <taxon>Oryzoideae</taxon>
        <taxon>Oryzeae</taxon>
        <taxon>Oryzinae</taxon>
        <taxon>Oryza</taxon>
        <taxon>Oryza meyeriana</taxon>
    </lineage>
</organism>
<keyword evidence="5" id="KW-0472">Membrane</keyword>
<dbReference type="EMBL" id="SPHZ02000007">
    <property type="protein sequence ID" value="KAF0905856.1"/>
    <property type="molecule type" value="Genomic_DNA"/>
</dbReference>
<evidence type="ECO:0000256" key="2">
    <source>
        <dbReference type="ARBA" id="ARBA00022692"/>
    </source>
</evidence>
<dbReference type="Pfam" id="PF00230">
    <property type="entry name" value="MIP"/>
    <property type="match status" value="1"/>
</dbReference>
<dbReference type="Gene3D" id="1.20.1080.10">
    <property type="entry name" value="Glycerol uptake facilitator protein"/>
    <property type="match status" value="1"/>
</dbReference>
<evidence type="ECO:0000313" key="7">
    <source>
        <dbReference type="Proteomes" id="UP000479710"/>
    </source>
</evidence>
<keyword evidence="4" id="KW-1133">Transmembrane helix</keyword>
<keyword evidence="7" id="KW-1185">Reference proteome</keyword>
<keyword evidence="2" id="KW-0812">Transmembrane</keyword>
<name>A0A6G1D099_9ORYZ</name>
<evidence type="ECO:0008006" key="8">
    <source>
        <dbReference type="Google" id="ProtNLM"/>
    </source>
</evidence>
<proteinExistence type="predicted"/>
<evidence type="ECO:0000256" key="4">
    <source>
        <dbReference type="ARBA" id="ARBA00022989"/>
    </source>
</evidence>
<evidence type="ECO:0000313" key="6">
    <source>
        <dbReference type="EMBL" id="KAF0905856.1"/>
    </source>
</evidence>
<evidence type="ECO:0000256" key="3">
    <source>
        <dbReference type="ARBA" id="ARBA00022737"/>
    </source>
</evidence>
<dbReference type="GO" id="GO:0016020">
    <property type="term" value="C:membrane"/>
    <property type="evidence" value="ECO:0007669"/>
    <property type="project" value="UniProtKB-SubCell"/>
</dbReference>
<gene>
    <name evidence="6" type="ORF">E2562_008891</name>
</gene>
<sequence length="81" mass="9256">MRQCEEAAADGAREEREEAAVRRQRRWWLRGDARRVSRQRPSTGASMNPARTIGPAIATGRYTQIWMLLGSSIFLRNPITL</sequence>
<accession>A0A6G1D099</accession>
<dbReference type="AlphaFoldDB" id="A0A6G1D099"/>
<reference evidence="6 7" key="1">
    <citation type="submission" date="2019-11" db="EMBL/GenBank/DDBJ databases">
        <title>Whole genome sequence of Oryza granulata.</title>
        <authorList>
            <person name="Li W."/>
        </authorList>
    </citation>
    <scope>NUCLEOTIDE SEQUENCE [LARGE SCALE GENOMIC DNA]</scope>
    <source>
        <strain evidence="7">cv. Menghai</strain>
        <tissue evidence="6">Leaf</tissue>
    </source>
</reference>
<protein>
    <recommendedName>
        <fullName evidence="8">Aquaporin</fullName>
    </recommendedName>
</protein>
<evidence type="ECO:0000256" key="1">
    <source>
        <dbReference type="ARBA" id="ARBA00004141"/>
    </source>
</evidence>
<keyword evidence="3" id="KW-0677">Repeat</keyword>